<dbReference type="EMBL" id="CP009933">
    <property type="protein sequence ID" value="AKA71936.1"/>
    <property type="molecule type" value="Genomic_DNA"/>
</dbReference>
<reference evidence="1 2" key="1">
    <citation type="journal article" date="2015" name="J. Biotechnol.">
        <title>Complete genome sequence of a malodorant-producing acetogen, Clostridium scatologenes ATCC 25775(T).</title>
        <authorList>
            <person name="Zhu Z."/>
            <person name="Guo T."/>
            <person name="Zheng H."/>
            <person name="Song T."/>
            <person name="Ouyang P."/>
            <person name="Xie J."/>
        </authorList>
    </citation>
    <scope>NUCLEOTIDE SEQUENCE [LARGE SCALE GENOMIC DNA]</scope>
    <source>
        <strain evidence="1 2">ATCC 25775</strain>
    </source>
</reference>
<accession>A0A0E3GSE6</accession>
<sequence length="73" mass="8400">MEKVCPICNGLSMINLQCEKCKGTMKDMGRVQEYTDSYACQLEINDAVDYCMHLFKCIQCNSIKRIKISKINL</sequence>
<gene>
    <name evidence="1" type="ORF">CSCA_4811</name>
</gene>
<dbReference type="Proteomes" id="UP000033115">
    <property type="component" value="Chromosome"/>
</dbReference>
<dbReference type="AlphaFoldDB" id="A0A0E3GSE6"/>
<dbReference type="KEGG" id="csq:CSCA_4811"/>
<protein>
    <submittedName>
        <fullName evidence="1">Uncharacterized protein</fullName>
    </submittedName>
</protein>
<evidence type="ECO:0000313" key="2">
    <source>
        <dbReference type="Proteomes" id="UP000033115"/>
    </source>
</evidence>
<organism evidence="1 2">
    <name type="scientific">Clostridium scatologenes</name>
    <dbReference type="NCBI Taxonomy" id="1548"/>
    <lineage>
        <taxon>Bacteria</taxon>
        <taxon>Bacillati</taxon>
        <taxon>Bacillota</taxon>
        <taxon>Clostridia</taxon>
        <taxon>Eubacteriales</taxon>
        <taxon>Clostridiaceae</taxon>
        <taxon>Clostridium</taxon>
    </lineage>
</organism>
<name>A0A0E3GSE6_CLOSL</name>
<dbReference type="RefSeq" id="WP_029163604.1">
    <property type="nucleotide sequence ID" value="NZ_CP009933.1"/>
</dbReference>
<dbReference type="STRING" id="1548.CSCA_4811"/>
<proteinExistence type="predicted"/>
<keyword evidence="2" id="KW-1185">Reference proteome</keyword>
<evidence type="ECO:0000313" key="1">
    <source>
        <dbReference type="EMBL" id="AKA71936.1"/>
    </source>
</evidence>
<dbReference type="HOGENOM" id="CLU_188988_0_0_9"/>